<organism evidence="2 3">
    <name type="scientific">Halochromatium glycolicum</name>
    <dbReference type="NCBI Taxonomy" id="85075"/>
    <lineage>
        <taxon>Bacteria</taxon>
        <taxon>Pseudomonadati</taxon>
        <taxon>Pseudomonadota</taxon>
        <taxon>Gammaproteobacteria</taxon>
        <taxon>Chromatiales</taxon>
        <taxon>Chromatiaceae</taxon>
        <taxon>Halochromatium</taxon>
    </lineage>
</organism>
<dbReference type="PANTHER" id="PTHR33164">
    <property type="entry name" value="TRANSCRIPTIONAL REGULATOR, MARR FAMILY"/>
    <property type="match status" value="1"/>
</dbReference>
<dbReference type="PROSITE" id="PS50995">
    <property type="entry name" value="HTH_MARR_2"/>
    <property type="match status" value="1"/>
</dbReference>
<reference evidence="2" key="1">
    <citation type="submission" date="2017-08" db="EMBL/GenBank/DDBJ databases">
        <authorList>
            <person name="Imhoff J.F."/>
            <person name="Rahn T."/>
            <person name="Kuenzel S."/>
            <person name="Neulinger S.C."/>
        </authorList>
    </citation>
    <scope>NUCLEOTIDE SEQUENCE</scope>
    <source>
        <strain evidence="2">DSM 11080</strain>
    </source>
</reference>
<comment type="caution">
    <text evidence="2">The sequence shown here is derived from an EMBL/GenBank/DDBJ whole genome shotgun (WGS) entry which is preliminary data.</text>
</comment>
<proteinExistence type="predicted"/>
<name>A0AAJ0XB38_9GAMM</name>
<sequence length="155" mass="16632">MTDENPEQLTATVLALFRAHGRLIEWGDVFVAPFGLTSARWQMLGALALAGAPASAPAIARQMGVTRQGASKQLALLERDGLVAKRANPAHKRSPLFALTEAGERIYDAVQTAWQAHARSVCAAIPDDDLAATLRTLTALSQLHHSPNEDLDDVD</sequence>
<dbReference type="InterPro" id="IPR036390">
    <property type="entry name" value="WH_DNA-bd_sf"/>
</dbReference>
<dbReference type="RefSeq" id="WP_200346970.1">
    <property type="nucleotide sequence ID" value="NZ_NRSJ01000027.1"/>
</dbReference>
<dbReference type="SMART" id="SM00347">
    <property type="entry name" value="HTH_MARR"/>
    <property type="match status" value="1"/>
</dbReference>
<gene>
    <name evidence="2" type="ORF">CKO40_14640</name>
</gene>
<evidence type="ECO:0000259" key="1">
    <source>
        <dbReference type="PROSITE" id="PS50995"/>
    </source>
</evidence>
<dbReference type="Proteomes" id="UP001296776">
    <property type="component" value="Unassembled WGS sequence"/>
</dbReference>
<dbReference type="Gene3D" id="1.10.10.10">
    <property type="entry name" value="Winged helix-like DNA-binding domain superfamily/Winged helix DNA-binding domain"/>
    <property type="match status" value="1"/>
</dbReference>
<accession>A0AAJ0XB38</accession>
<protein>
    <submittedName>
        <fullName evidence="2">MarR family transcriptional regulator</fullName>
    </submittedName>
</protein>
<dbReference type="EMBL" id="NRSJ01000027">
    <property type="protein sequence ID" value="MBK1705755.1"/>
    <property type="molecule type" value="Genomic_DNA"/>
</dbReference>
<dbReference type="InterPro" id="IPR039422">
    <property type="entry name" value="MarR/SlyA-like"/>
</dbReference>
<reference evidence="2" key="2">
    <citation type="journal article" date="2020" name="Microorganisms">
        <title>Osmotic Adaptation and Compatible Solute Biosynthesis of Phototrophic Bacteria as Revealed from Genome Analyses.</title>
        <authorList>
            <person name="Imhoff J.F."/>
            <person name="Rahn T."/>
            <person name="Kunzel S."/>
            <person name="Keller A."/>
            <person name="Neulinger S.C."/>
        </authorList>
    </citation>
    <scope>NUCLEOTIDE SEQUENCE</scope>
    <source>
        <strain evidence="2">DSM 11080</strain>
    </source>
</reference>
<keyword evidence="3" id="KW-1185">Reference proteome</keyword>
<dbReference type="GO" id="GO:0006950">
    <property type="term" value="P:response to stress"/>
    <property type="evidence" value="ECO:0007669"/>
    <property type="project" value="TreeGrafter"/>
</dbReference>
<dbReference type="SUPFAM" id="SSF46785">
    <property type="entry name" value="Winged helix' DNA-binding domain"/>
    <property type="match status" value="1"/>
</dbReference>
<dbReference type="Pfam" id="PF12802">
    <property type="entry name" value="MarR_2"/>
    <property type="match status" value="1"/>
</dbReference>
<evidence type="ECO:0000313" key="3">
    <source>
        <dbReference type="Proteomes" id="UP001296776"/>
    </source>
</evidence>
<dbReference type="InterPro" id="IPR000835">
    <property type="entry name" value="HTH_MarR-typ"/>
</dbReference>
<evidence type="ECO:0000313" key="2">
    <source>
        <dbReference type="EMBL" id="MBK1705755.1"/>
    </source>
</evidence>
<dbReference type="GO" id="GO:0003700">
    <property type="term" value="F:DNA-binding transcription factor activity"/>
    <property type="evidence" value="ECO:0007669"/>
    <property type="project" value="InterPro"/>
</dbReference>
<feature type="domain" description="HTH marR-type" evidence="1">
    <location>
        <begin position="6"/>
        <end position="142"/>
    </location>
</feature>
<dbReference type="AlphaFoldDB" id="A0AAJ0XB38"/>
<dbReference type="InterPro" id="IPR036388">
    <property type="entry name" value="WH-like_DNA-bd_sf"/>
</dbReference>
<dbReference type="PANTHER" id="PTHR33164:SF43">
    <property type="entry name" value="HTH-TYPE TRANSCRIPTIONAL REPRESSOR YETL"/>
    <property type="match status" value="1"/>
</dbReference>